<proteinExistence type="predicted"/>
<gene>
    <name evidence="5" type="primary">pobA</name>
    <name evidence="5" type="ORF">QC825_13450</name>
</gene>
<dbReference type="InterPro" id="IPR012733">
    <property type="entry name" value="HB_mOase"/>
</dbReference>
<dbReference type="InterPro" id="IPR002938">
    <property type="entry name" value="FAD-bd"/>
</dbReference>
<comment type="caution">
    <text evidence="5">The sequence shown here is derived from an EMBL/GenBank/DDBJ whole genome shotgun (WGS) entry which is preliminary data.</text>
</comment>
<dbReference type="PANTHER" id="PTHR43004:SF3">
    <property type="entry name" value="P-HYDROXYBENZOATE HYDROXYLASE"/>
    <property type="match status" value="1"/>
</dbReference>
<protein>
    <recommendedName>
        <fullName evidence="3">4-hydroxybenzoate 3-monooxygenase</fullName>
        <ecNumber evidence="3">1.14.13.2</ecNumber>
    </recommendedName>
</protein>
<evidence type="ECO:0000259" key="4">
    <source>
        <dbReference type="Pfam" id="PF01494"/>
    </source>
</evidence>
<dbReference type="PANTHER" id="PTHR43004">
    <property type="entry name" value="TRK SYSTEM POTASSIUM UPTAKE PROTEIN"/>
    <property type="match status" value="1"/>
</dbReference>
<dbReference type="Gene3D" id="3.50.50.60">
    <property type="entry name" value="FAD/NAD(P)-binding domain"/>
    <property type="match status" value="1"/>
</dbReference>
<accession>A0ABU1GYF6</accession>
<dbReference type="GO" id="GO:0018659">
    <property type="term" value="F:4-hydroxybenzoate 3-monooxygenase activity"/>
    <property type="evidence" value="ECO:0007669"/>
    <property type="project" value="UniProtKB-EC"/>
</dbReference>
<evidence type="ECO:0000313" key="6">
    <source>
        <dbReference type="Proteomes" id="UP001269375"/>
    </source>
</evidence>
<evidence type="ECO:0000256" key="3">
    <source>
        <dbReference type="NCBIfam" id="TIGR02360"/>
    </source>
</evidence>
<evidence type="ECO:0000256" key="1">
    <source>
        <dbReference type="ARBA" id="ARBA00022630"/>
    </source>
</evidence>
<dbReference type="NCBIfam" id="NF006091">
    <property type="entry name" value="PRK08243.1"/>
    <property type="match status" value="1"/>
</dbReference>
<feature type="domain" description="FAD-binding" evidence="4">
    <location>
        <begin position="2"/>
        <end position="343"/>
    </location>
</feature>
<keyword evidence="2" id="KW-0274">FAD</keyword>
<evidence type="ECO:0000313" key="5">
    <source>
        <dbReference type="EMBL" id="MDR5897075.1"/>
    </source>
</evidence>
<dbReference type="InterPro" id="IPR036188">
    <property type="entry name" value="FAD/NAD-bd_sf"/>
</dbReference>
<organism evidence="5 6">
    <name type="scientific">Larsenimonas suaedae</name>
    <dbReference type="NCBI Taxonomy" id="1851019"/>
    <lineage>
        <taxon>Bacteria</taxon>
        <taxon>Pseudomonadati</taxon>
        <taxon>Pseudomonadota</taxon>
        <taxon>Gammaproteobacteria</taxon>
        <taxon>Oceanospirillales</taxon>
        <taxon>Halomonadaceae</taxon>
        <taxon>Larsenimonas</taxon>
    </lineage>
</organism>
<evidence type="ECO:0000256" key="2">
    <source>
        <dbReference type="ARBA" id="ARBA00022827"/>
    </source>
</evidence>
<keyword evidence="1" id="KW-0285">Flavoprotein</keyword>
<dbReference type="InterPro" id="IPR050641">
    <property type="entry name" value="RIFMO-like"/>
</dbReference>
<name>A0ABU1GYF6_9GAMM</name>
<dbReference type="NCBIfam" id="TIGR02360">
    <property type="entry name" value="pbenz_hydroxyl"/>
    <property type="match status" value="1"/>
</dbReference>
<dbReference type="EC" id="1.14.13.2" evidence="3"/>
<dbReference type="PRINTS" id="PR00420">
    <property type="entry name" value="RNGMNOXGNASE"/>
</dbReference>
<dbReference type="SUPFAM" id="SSF51905">
    <property type="entry name" value="FAD/NAD(P)-binding domain"/>
    <property type="match status" value="1"/>
</dbReference>
<sequence>MRTSVAIIGAGPSGLLLGQLLYRHGIDAVIIEHRSAEHVLSRIRAGVLESGTVALLHEAGVGERLARKGLVHHGIKIGDQNTLHRIDLTHYSQGRHVTVYGQTEVTRDLMEARTAWGGMSFYDASDVAIHEPDSASPYVTFVHEGSEVRIDCDYVAGCDGAHGVSRRSIPAERLSVFEHTYPFGWLGVLSETPPIDDELIYARHEQGFALCSMRSMTLSRYYIQAPRDENPEDWSDDRFWSALSARLPESAVRALTTGPSLEKSLAPLRSSVTEPMQYGRLFLVGDAAHIVPPTGAKGLNLAAGDVSVLARVLAGLYHQGRQELLKAYTPTCLERVWKSVRFSWWMTHLLHSFPEEDGFTRRIKATELKYTLDSVAGRTALAENYVGSPLADVTG</sequence>
<keyword evidence="5" id="KW-0560">Oxidoreductase</keyword>
<reference evidence="5 6" key="1">
    <citation type="submission" date="2023-04" db="EMBL/GenBank/DDBJ databases">
        <title>A long-awaited taxogenomic arrangement of the family Halomonadaceae.</title>
        <authorList>
            <person name="De La Haba R."/>
            <person name="Chuvochina M."/>
            <person name="Wittouck S."/>
            <person name="Arahal D.R."/>
            <person name="Sanchez-Porro C."/>
            <person name="Hugenholtz P."/>
            <person name="Ventosa A."/>
        </authorList>
    </citation>
    <scope>NUCLEOTIDE SEQUENCE [LARGE SCALE GENOMIC DNA]</scope>
    <source>
        <strain evidence="5 6">DSM 22428</strain>
    </source>
</reference>
<dbReference type="Pfam" id="PF01494">
    <property type="entry name" value="FAD_binding_3"/>
    <property type="match status" value="1"/>
</dbReference>
<dbReference type="Proteomes" id="UP001269375">
    <property type="component" value="Unassembled WGS sequence"/>
</dbReference>
<dbReference type="RefSeq" id="WP_251595132.1">
    <property type="nucleotide sequence ID" value="NZ_JAMLJI010000004.1"/>
</dbReference>
<dbReference type="Gene3D" id="3.30.9.10">
    <property type="entry name" value="D-Amino Acid Oxidase, subunit A, domain 2"/>
    <property type="match status" value="1"/>
</dbReference>
<dbReference type="SUPFAM" id="SSF54373">
    <property type="entry name" value="FAD-linked reductases, C-terminal domain"/>
    <property type="match status" value="1"/>
</dbReference>
<dbReference type="EMBL" id="JARWAO010000008">
    <property type="protein sequence ID" value="MDR5897075.1"/>
    <property type="molecule type" value="Genomic_DNA"/>
</dbReference>
<keyword evidence="6" id="KW-1185">Reference proteome</keyword>